<dbReference type="Pfam" id="PF24626">
    <property type="entry name" value="SH3_Tf2-1"/>
    <property type="match status" value="1"/>
</dbReference>
<evidence type="ECO:0000259" key="2">
    <source>
        <dbReference type="Pfam" id="PF24626"/>
    </source>
</evidence>
<sequence length="127" mass="14455">MPTKGIARHSSPMKRPRVGNCKEHPTASELHAQIYHRYYGPYRICQRFNQVTYQLELPPDVHIHNSFHASLLKHLSIDHPFGRTVLLLGQTQPQHQPELTLKERGMATVQQNSWSSGVACLSTKPHG</sequence>
<dbReference type="Proteomes" id="UP000825935">
    <property type="component" value="Chromosome 17"/>
</dbReference>
<reference evidence="3" key="1">
    <citation type="submission" date="2021-08" db="EMBL/GenBank/DDBJ databases">
        <title>WGS assembly of Ceratopteris richardii.</title>
        <authorList>
            <person name="Marchant D.B."/>
            <person name="Chen G."/>
            <person name="Jenkins J."/>
            <person name="Shu S."/>
            <person name="Leebens-Mack J."/>
            <person name="Grimwood J."/>
            <person name="Schmutz J."/>
            <person name="Soltis P."/>
            <person name="Soltis D."/>
            <person name="Chen Z.-H."/>
        </authorList>
    </citation>
    <scope>NUCLEOTIDE SEQUENCE</scope>
    <source>
        <strain evidence="3">Whitten #5841</strain>
        <tissue evidence="3">Leaf</tissue>
    </source>
</reference>
<protein>
    <recommendedName>
        <fullName evidence="2">Tf2-1-like SH3-like domain-containing protein</fullName>
    </recommendedName>
</protein>
<dbReference type="PANTHER" id="PTHR46148">
    <property type="entry name" value="CHROMO DOMAIN-CONTAINING PROTEIN"/>
    <property type="match status" value="1"/>
</dbReference>
<comment type="caution">
    <text evidence="3">The sequence shown here is derived from an EMBL/GenBank/DDBJ whole genome shotgun (WGS) entry which is preliminary data.</text>
</comment>
<keyword evidence="4" id="KW-1185">Reference proteome</keyword>
<proteinExistence type="predicted"/>
<name>A0A8T2SSG5_CERRI</name>
<organism evidence="3 4">
    <name type="scientific">Ceratopteris richardii</name>
    <name type="common">Triangle waterfern</name>
    <dbReference type="NCBI Taxonomy" id="49495"/>
    <lineage>
        <taxon>Eukaryota</taxon>
        <taxon>Viridiplantae</taxon>
        <taxon>Streptophyta</taxon>
        <taxon>Embryophyta</taxon>
        <taxon>Tracheophyta</taxon>
        <taxon>Polypodiopsida</taxon>
        <taxon>Polypodiidae</taxon>
        <taxon>Polypodiales</taxon>
        <taxon>Pteridineae</taxon>
        <taxon>Pteridaceae</taxon>
        <taxon>Parkerioideae</taxon>
        <taxon>Ceratopteris</taxon>
    </lineage>
</organism>
<evidence type="ECO:0000313" key="3">
    <source>
        <dbReference type="EMBL" id="KAH7372718.1"/>
    </source>
</evidence>
<dbReference type="PANTHER" id="PTHR46148:SF44">
    <property type="entry name" value="GAG-POL POLYPROTEIN"/>
    <property type="match status" value="1"/>
</dbReference>
<gene>
    <name evidence="3" type="ORF">KP509_17G017800</name>
</gene>
<dbReference type="InterPro" id="IPR056924">
    <property type="entry name" value="SH3_Tf2-1"/>
</dbReference>
<dbReference type="EMBL" id="CM035422">
    <property type="protein sequence ID" value="KAH7372718.1"/>
    <property type="molecule type" value="Genomic_DNA"/>
</dbReference>
<feature type="domain" description="Tf2-1-like SH3-like" evidence="2">
    <location>
        <begin position="35"/>
        <end position="74"/>
    </location>
</feature>
<feature type="region of interest" description="Disordered" evidence="1">
    <location>
        <begin position="1"/>
        <end position="22"/>
    </location>
</feature>
<accession>A0A8T2SSG5</accession>
<evidence type="ECO:0000313" key="4">
    <source>
        <dbReference type="Proteomes" id="UP000825935"/>
    </source>
</evidence>
<evidence type="ECO:0000256" key="1">
    <source>
        <dbReference type="SAM" id="MobiDB-lite"/>
    </source>
</evidence>
<dbReference type="AlphaFoldDB" id="A0A8T2SSG5"/>